<dbReference type="GeneID" id="18935411"/>
<dbReference type="InParanoid" id="F4RVH1"/>
<organism evidence="2">
    <name type="scientific">Melampsora larici-populina (strain 98AG31 / pathotype 3-4-7)</name>
    <name type="common">Poplar leaf rust fungus</name>
    <dbReference type="NCBI Taxonomy" id="747676"/>
    <lineage>
        <taxon>Eukaryota</taxon>
        <taxon>Fungi</taxon>
        <taxon>Dikarya</taxon>
        <taxon>Basidiomycota</taxon>
        <taxon>Pucciniomycotina</taxon>
        <taxon>Pucciniomycetes</taxon>
        <taxon>Pucciniales</taxon>
        <taxon>Melampsoraceae</taxon>
        <taxon>Melampsora</taxon>
    </lineage>
</organism>
<dbReference type="AlphaFoldDB" id="F4RVH1"/>
<name>F4RVH1_MELLP</name>
<proteinExistence type="predicted"/>
<evidence type="ECO:0000313" key="1">
    <source>
        <dbReference type="EMBL" id="EGG03623.1"/>
    </source>
</evidence>
<dbReference type="OrthoDB" id="10256122at2759"/>
<dbReference type="STRING" id="747676.F4RVH1"/>
<dbReference type="VEuPathDB" id="FungiDB:MELLADRAFT_90030"/>
<dbReference type="KEGG" id="mlr:MELLADRAFT_90030"/>
<protein>
    <submittedName>
        <fullName evidence="1">Uncharacterized protein</fullName>
    </submittedName>
</protein>
<dbReference type="RefSeq" id="XP_007413070.1">
    <property type="nucleotide sequence ID" value="XM_007413008.1"/>
</dbReference>
<sequence length="97" mass="10657">MILIVFDSGIVPLQIRATTTTTSNSNLNQPHAAYKQTTLLSKSLIVCKEERSIKPDLYPQLKGNQVISGYSGWFRSATAKPGNKRFATDSGDQISKI</sequence>
<evidence type="ECO:0000313" key="2">
    <source>
        <dbReference type="Proteomes" id="UP000001072"/>
    </source>
</evidence>
<dbReference type="Proteomes" id="UP000001072">
    <property type="component" value="Unassembled WGS sequence"/>
</dbReference>
<reference evidence="2" key="1">
    <citation type="journal article" date="2011" name="Proc. Natl. Acad. Sci. U.S.A.">
        <title>Obligate biotrophy features unraveled by the genomic analysis of rust fungi.</title>
        <authorList>
            <person name="Duplessis S."/>
            <person name="Cuomo C.A."/>
            <person name="Lin Y.-C."/>
            <person name="Aerts A."/>
            <person name="Tisserant E."/>
            <person name="Veneault-Fourrey C."/>
            <person name="Joly D.L."/>
            <person name="Hacquard S."/>
            <person name="Amselem J."/>
            <person name="Cantarel B.L."/>
            <person name="Chiu R."/>
            <person name="Coutinho P.M."/>
            <person name="Feau N."/>
            <person name="Field M."/>
            <person name="Frey P."/>
            <person name="Gelhaye E."/>
            <person name="Goldberg J."/>
            <person name="Grabherr M.G."/>
            <person name="Kodira C.D."/>
            <person name="Kohler A."/>
            <person name="Kuees U."/>
            <person name="Lindquist E.A."/>
            <person name="Lucas S.M."/>
            <person name="Mago R."/>
            <person name="Mauceli E."/>
            <person name="Morin E."/>
            <person name="Murat C."/>
            <person name="Pangilinan J.L."/>
            <person name="Park R."/>
            <person name="Pearson M."/>
            <person name="Quesneville H."/>
            <person name="Rouhier N."/>
            <person name="Sakthikumar S."/>
            <person name="Salamov A.A."/>
            <person name="Schmutz J."/>
            <person name="Selles B."/>
            <person name="Shapiro H."/>
            <person name="Tanguay P."/>
            <person name="Tuskan G.A."/>
            <person name="Henrissat B."/>
            <person name="Van de Peer Y."/>
            <person name="Rouze P."/>
            <person name="Ellis J.G."/>
            <person name="Dodds P.N."/>
            <person name="Schein J.E."/>
            <person name="Zhong S."/>
            <person name="Hamelin R.C."/>
            <person name="Grigoriev I.V."/>
            <person name="Szabo L.J."/>
            <person name="Martin F."/>
        </authorList>
    </citation>
    <scope>NUCLEOTIDE SEQUENCE [LARGE SCALE GENOMIC DNA]</scope>
    <source>
        <strain evidence="2">98AG31 / pathotype 3-4-7</strain>
    </source>
</reference>
<gene>
    <name evidence="1" type="ORF">MELLADRAFT_90030</name>
</gene>
<keyword evidence="2" id="KW-1185">Reference proteome</keyword>
<dbReference type="HOGENOM" id="CLU_2347136_0_0_1"/>
<dbReference type="EMBL" id="GL883123">
    <property type="protein sequence ID" value="EGG03623.1"/>
    <property type="molecule type" value="Genomic_DNA"/>
</dbReference>
<accession>F4RVH1</accession>